<evidence type="ECO:0000313" key="5">
    <source>
        <dbReference type="Proteomes" id="UP000033551"/>
    </source>
</evidence>
<protein>
    <recommendedName>
        <fullName evidence="2">Signal peptidase I</fullName>
        <ecNumber evidence="2">3.4.21.89</ecNumber>
    </recommendedName>
</protein>
<evidence type="ECO:0000259" key="3">
    <source>
        <dbReference type="Pfam" id="PF10502"/>
    </source>
</evidence>
<sequence>MRRPGRGLGIAALAVLMAGLLMAAGGALVPRLLYRAASYSGSAMAPTYAKGDLVLFRKDPAEVRRGDVVLVTVGAMDGGEDPGGPVVERVVAVGGDTIAYEPGAPRLMLNGRPLDEPYVKDGEPTAGSPGPFSVTVPQAVSYTHL</sequence>
<dbReference type="GO" id="GO:0004252">
    <property type="term" value="F:serine-type endopeptidase activity"/>
    <property type="evidence" value="ECO:0007669"/>
    <property type="project" value="InterPro"/>
</dbReference>
<evidence type="ECO:0000256" key="2">
    <source>
        <dbReference type="RuleBase" id="RU362042"/>
    </source>
</evidence>
<dbReference type="GO" id="GO:0006465">
    <property type="term" value="P:signal peptide processing"/>
    <property type="evidence" value="ECO:0007669"/>
    <property type="project" value="InterPro"/>
</dbReference>
<evidence type="ECO:0000256" key="1">
    <source>
        <dbReference type="ARBA" id="ARBA00004401"/>
    </source>
</evidence>
<evidence type="ECO:0000313" key="4">
    <source>
        <dbReference type="EMBL" id="KJY18094.1"/>
    </source>
</evidence>
<gene>
    <name evidence="4" type="ORF">VR44_39700</name>
</gene>
<dbReference type="STRING" id="68223.GCA_002028425_00353"/>
<dbReference type="NCBIfam" id="TIGR02227">
    <property type="entry name" value="sigpep_I_bact"/>
    <property type="match status" value="1"/>
</dbReference>
<comment type="similarity">
    <text evidence="2">Belongs to the peptidase S26 family.</text>
</comment>
<dbReference type="InterPro" id="IPR000223">
    <property type="entry name" value="Pept_S26A_signal_pept_1"/>
</dbReference>
<feature type="non-terminal residue" evidence="4">
    <location>
        <position position="145"/>
    </location>
</feature>
<reference evidence="4 5" key="1">
    <citation type="submission" date="2015-02" db="EMBL/GenBank/DDBJ databases">
        <authorList>
            <person name="Ju K.-S."/>
            <person name="Doroghazi J.R."/>
            <person name="Metcalf W."/>
        </authorList>
    </citation>
    <scope>NUCLEOTIDE SEQUENCE [LARGE SCALE GENOMIC DNA]</scope>
    <source>
        <strain evidence="4 5">NRRL ISP-5550</strain>
    </source>
</reference>
<dbReference type="InterPro" id="IPR036286">
    <property type="entry name" value="LexA/Signal_pep-like_sf"/>
</dbReference>
<dbReference type="Gene3D" id="2.10.109.10">
    <property type="entry name" value="Umud Fragment, subunit A"/>
    <property type="match status" value="1"/>
</dbReference>
<comment type="subcellular location">
    <subcellularLocation>
        <location evidence="1">Cell membrane</location>
        <topology evidence="1">Single-pass type II membrane protein</topology>
    </subcellularLocation>
    <subcellularLocation>
        <location evidence="2">Membrane</location>
        <topology evidence="2">Single-pass type II membrane protein</topology>
    </subcellularLocation>
</comment>
<dbReference type="CDD" id="cd06462">
    <property type="entry name" value="Peptidase_S24_S26"/>
    <property type="match status" value="1"/>
</dbReference>
<feature type="domain" description="Peptidase S26" evidence="3">
    <location>
        <begin position="22"/>
        <end position="123"/>
    </location>
</feature>
<dbReference type="GO" id="GO:0005886">
    <property type="term" value="C:plasma membrane"/>
    <property type="evidence" value="ECO:0007669"/>
    <property type="project" value="UniProtKB-SubCell"/>
</dbReference>
<dbReference type="EMBL" id="JZWV01001624">
    <property type="protein sequence ID" value="KJY18094.1"/>
    <property type="molecule type" value="Genomic_DNA"/>
</dbReference>
<keyword evidence="2" id="KW-0645">Protease</keyword>
<comment type="caution">
    <text evidence="4">The sequence shown here is derived from an EMBL/GenBank/DDBJ whole genome shotgun (WGS) entry which is preliminary data.</text>
</comment>
<accession>A0A0F4I8V3</accession>
<dbReference type="InterPro" id="IPR019533">
    <property type="entry name" value="Peptidase_S26"/>
</dbReference>
<keyword evidence="2" id="KW-0378">Hydrolase</keyword>
<dbReference type="AlphaFoldDB" id="A0A0F4I8V3"/>
<keyword evidence="5" id="KW-1185">Reference proteome</keyword>
<name>A0A0F4I8V3_9ACTN</name>
<comment type="catalytic activity">
    <reaction evidence="2">
        <text>Cleavage of hydrophobic, N-terminal signal or leader sequences from secreted and periplasmic proteins.</text>
        <dbReference type="EC" id="3.4.21.89"/>
    </reaction>
</comment>
<dbReference type="GO" id="GO:0009003">
    <property type="term" value="F:signal peptidase activity"/>
    <property type="evidence" value="ECO:0007669"/>
    <property type="project" value="UniProtKB-EC"/>
</dbReference>
<dbReference type="Pfam" id="PF10502">
    <property type="entry name" value="Peptidase_S26"/>
    <property type="match status" value="1"/>
</dbReference>
<dbReference type="SUPFAM" id="SSF51306">
    <property type="entry name" value="LexA/Signal peptidase"/>
    <property type="match status" value="1"/>
</dbReference>
<dbReference type="EC" id="3.4.21.89" evidence="2"/>
<dbReference type="RefSeq" id="WP_045952559.1">
    <property type="nucleotide sequence ID" value="NZ_JZWV01001624.1"/>
</dbReference>
<dbReference type="Proteomes" id="UP000033551">
    <property type="component" value="Unassembled WGS sequence"/>
</dbReference>
<organism evidence="4 5">
    <name type="scientific">Streptomyces katrae</name>
    <dbReference type="NCBI Taxonomy" id="68223"/>
    <lineage>
        <taxon>Bacteria</taxon>
        <taxon>Bacillati</taxon>
        <taxon>Actinomycetota</taxon>
        <taxon>Actinomycetes</taxon>
        <taxon>Kitasatosporales</taxon>
        <taxon>Streptomycetaceae</taxon>
        <taxon>Streptomyces</taxon>
    </lineage>
</organism>
<proteinExistence type="inferred from homology"/>